<dbReference type="InterPro" id="IPR050109">
    <property type="entry name" value="HTH-type_TetR-like_transc_reg"/>
</dbReference>
<keyword evidence="1 2" id="KW-0238">DNA-binding</keyword>
<proteinExistence type="predicted"/>
<dbReference type="SUPFAM" id="SSF48498">
    <property type="entry name" value="Tetracyclin repressor-like, C-terminal domain"/>
    <property type="match status" value="1"/>
</dbReference>
<evidence type="ECO:0000256" key="2">
    <source>
        <dbReference type="PROSITE-ProRule" id="PRU00335"/>
    </source>
</evidence>
<comment type="caution">
    <text evidence="4">The sequence shown here is derived from an EMBL/GenBank/DDBJ whole genome shotgun (WGS) entry which is preliminary data.</text>
</comment>
<dbReference type="Gene3D" id="1.10.357.10">
    <property type="entry name" value="Tetracycline Repressor, domain 2"/>
    <property type="match status" value="1"/>
</dbReference>
<evidence type="ECO:0000256" key="1">
    <source>
        <dbReference type="ARBA" id="ARBA00023125"/>
    </source>
</evidence>
<sequence length="196" mass="21246">MTALNSLNAPTLPEVPFDSPTLTPAGERLLDAASELFYRRGIRAVGVDLVAEVAGTTKKTLYDRFGSKDELVALYLRRRARRWQDFLLPYLQDSGPDRLAAVSAVFDALDAWLREQGRGCAFVNAYAEVGGTGHPAEAVIRTEKDWMRQVFVALAGDESLGAELHLLYEGAVVLHTAGGRHDAVPIARAAAARLVG</sequence>
<evidence type="ECO:0000313" key="4">
    <source>
        <dbReference type="EMBL" id="MDT0351062.1"/>
    </source>
</evidence>
<evidence type="ECO:0000313" key="5">
    <source>
        <dbReference type="Proteomes" id="UP001183202"/>
    </source>
</evidence>
<feature type="domain" description="HTH tetR-type" evidence="3">
    <location>
        <begin position="23"/>
        <end position="83"/>
    </location>
</feature>
<dbReference type="InterPro" id="IPR009057">
    <property type="entry name" value="Homeodomain-like_sf"/>
</dbReference>
<keyword evidence="5" id="KW-1185">Reference proteome</keyword>
<dbReference type="Pfam" id="PF00440">
    <property type="entry name" value="TetR_N"/>
    <property type="match status" value="1"/>
</dbReference>
<dbReference type="EMBL" id="JAVREJ010000010">
    <property type="protein sequence ID" value="MDT0351062.1"/>
    <property type="molecule type" value="Genomic_DNA"/>
</dbReference>
<evidence type="ECO:0000259" key="3">
    <source>
        <dbReference type="PROSITE" id="PS50977"/>
    </source>
</evidence>
<dbReference type="Proteomes" id="UP001183202">
    <property type="component" value="Unassembled WGS sequence"/>
</dbReference>
<organism evidence="4 5">
    <name type="scientific">Pseudonocardia charpentierae</name>
    <dbReference type="NCBI Taxonomy" id="3075545"/>
    <lineage>
        <taxon>Bacteria</taxon>
        <taxon>Bacillati</taxon>
        <taxon>Actinomycetota</taxon>
        <taxon>Actinomycetes</taxon>
        <taxon>Pseudonocardiales</taxon>
        <taxon>Pseudonocardiaceae</taxon>
        <taxon>Pseudonocardia</taxon>
    </lineage>
</organism>
<protein>
    <submittedName>
        <fullName evidence="4">TetR/AcrR family transcriptional regulator</fullName>
    </submittedName>
</protein>
<dbReference type="InterPro" id="IPR036271">
    <property type="entry name" value="Tet_transcr_reg_TetR-rel_C_sf"/>
</dbReference>
<reference evidence="5" key="1">
    <citation type="submission" date="2023-07" db="EMBL/GenBank/DDBJ databases">
        <title>30 novel species of actinomycetes from the DSMZ collection.</title>
        <authorList>
            <person name="Nouioui I."/>
        </authorList>
    </citation>
    <scope>NUCLEOTIDE SEQUENCE [LARGE SCALE GENOMIC DNA]</scope>
    <source>
        <strain evidence="5">DSM 45834</strain>
    </source>
</reference>
<name>A0ABU2NAS9_9PSEU</name>
<dbReference type="PRINTS" id="PR00455">
    <property type="entry name" value="HTHTETR"/>
</dbReference>
<dbReference type="RefSeq" id="WP_311557180.1">
    <property type="nucleotide sequence ID" value="NZ_JAVREJ010000010.1"/>
</dbReference>
<dbReference type="InterPro" id="IPR001647">
    <property type="entry name" value="HTH_TetR"/>
</dbReference>
<dbReference type="PANTHER" id="PTHR30055:SF200">
    <property type="entry name" value="HTH-TYPE TRANSCRIPTIONAL REPRESSOR BDCR"/>
    <property type="match status" value="1"/>
</dbReference>
<gene>
    <name evidence="4" type="ORF">RM445_16145</name>
</gene>
<accession>A0ABU2NAS9</accession>
<dbReference type="SUPFAM" id="SSF46689">
    <property type="entry name" value="Homeodomain-like"/>
    <property type="match status" value="1"/>
</dbReference>
<dbReference type="PROSITE" id="PS50977">
    <property type="entry name" value="HTH_TETR_2"/>
    <property type="match status" value="1"/>
</dbReference>
<feature type="DNA-binding region" description="H-T-H motif" evidence="2">
    <location>
        <begin position="46"/>
        <end position="65"/>
    </location>
</feature>
<dbReference type="PANTHER" id="PTHR30055">
    <property type="entry name" value="HTH-TYPE TRANSCRIPTIONAL REGULATOR RUTR"/>
    <property type="match status" value="1"/>
</dbReference>